<evidence type="ECO:0000256" key="2">
    <source>
        <dbReference type="ARBA" id="ARBA00022475"/>
    </source>
</evidence>
<dbReference type="PANTHER" id="PTHR30250">
    <property type="entry name" value="PST FAMILY PREDICTED COLANIC ACID TRANSPORTER"/>
    <property type="match status" value="1"/>
</dbReference>
<keyword evidence="5 6" id="KW-0472">Membrane</keyword>
<evidence type="ECO:0008006" key="9">
    <source>
        <dbReference type="Google" id="ProtNLM"/>
    </source>
</evidence>
<evidence type="ECO:0000256" key="5">
    <source>
        <dbReference type="ARBA" id="ARBA00023136"/>
    </source>
</evidence>
<dbReference type="KEGG" id="schv:BRCON_0804"/>
<feature type="transmembrane region" description="Helical" evidence="6">
    <location>
        <begin position="446"/>
        <end position="467"/>
    </location>
</feature>
<sequence>MYPCSAATTVTIDQLDCLRYHFAWVLQGEIHSPRPPMKHRTDDGRGKNILCFVLTLCCKQLPLSRMMWPQFSLSVLKSQIVRFSEVILGRSLGPSGRAFLKSVGWIGFSFVVARLFSMGVPLFAARLLGKEIFGEFALSANSIGQIVGLIMLFGMNAAVVRYAAPKAHPDSEVGAAFFISGVSTVIALLATIYLSFTPAVGLLKLNSPALVWWGLVFAVAFWFWTLQSATLQGLHLFRERGVAEIVSGVAMVPSFVLAYQFFGRAYPSLVLAYVISYTLSGAYAAHHVISRVRLRLPNLAFLREILVYGAFCFLGNAGFILTFSVQPMQLNAYLSESEVGFFRAYHMASIGIASYVSTIFNTVFFAKASASSDRGALWRLMWRVWLFAAIPMVIGYVIALVTLLGIAGSDYPLDWRLLVAFGVTATVVTIQSCMGQFLGTEGVKGAGFGLILSIISGVVNVILSMWLIPAYHVLGACLALFATYTLATLLVIRVCRKEFRWGLLKA</sequence>
<dbReference type="InterPro" id="IPR002797">
    <property type="entry name" value="Polysacc_synth"/>
</dbReference>
<feature type="transmembrane region" description="Helical" evidence="6">
    <location>
        <begin position="384"/>
        <end position="409"/>
    </location>
</feature>
<reference evidence="7 8" key="1">
    <citation type="submission" date="2018-05" db="EMBL/GenBank/DDBJ databases">
        <title>A metagenomic window into the 2 km-deep terrestrial subsurface aquifer revealed taxonomically and functionally diverse microbial community comprising novel uncultured bacterial lineages.</title>
        <authorList>
            <person name="Kadnikov V.V."/>
            <person name="Mardanov A.V."/>
            <person name="Beletsky A.V."/>
            <person name="Banks D."/>
            <person name="Pimenov N.V."/>
            <person name="Frank Y.A."/>
            <person name="Karnachuk O.V."/>
            <person name="Ravin N.V."/>
        </authorList>
    </citation>
    <scope>NUCLEOTIDE SEQUENCE [LARGE SCALE GENOMIC DNA]</scope>
    <source>
        <strain evidence="7">BY</strain>
    </source>
</reference>
<protein>
    <recommendedName>
        <fullName evidence="9">Polysaccharide biosynthesis protein C-terminal domain-containing protein</fullName>
    </recommendedName>
</protein>
<feature type="transmembrane region" description="Helical" evidence="6">
    <location>
        <begin position="176"/>
        <end position="197"/>
    </location>
</feature>
<dbReference type="PANTHER" id="PTHR30250:SF11">
    <property type="entry name" value="O-ANTIGEN TRANSPORTER-RELATED"/>
    <property type="match status" value="1"/>
</dbReference>
<feature type="transmembrane region" description="Helical" evidence="6">
    <location>
        <begin position="103"/>
        <end position="123"/>
    </location>
</feature>
<gene>
    <name evidence="7" type="ORF">BRCON_0804</name>
</gene>
<evidence type="ECO:0000256" key="1">
    <source>
        <dbReference type="ARBA" id="ARBA00004651"/>
    </source>
</evidence>
<dbReference type="Pfam" id="PF01943">
    <property type="entry name" value="Polysacc_synt"/>
    <property type="match status" value="1"/>
</dbReference>
<proteinExistence type="predicted"/>
<evidence type="ECO:0000256" key="6">
    <source>
        <dbReference type="SAM" id="Phobius"/>
    </source>
</evidence>
<keyword evidence="2" id="KW-1003">Cell membrane</keyword>
<keyword evidence="3 6" id="KW-0812">Transmembrane</keyword>
<dbReference type="EMBL" id="CP030759">
    <property type="protein sequence ID" value="AXA35581.1"/>
    <property type="molecule type" value="Genomic_DNA"/>
</dbReference>
<evidence type="ECO:0000313" key="8">
    <source>
        <dbReference type="Proteomes" id="UP000262583"/>
    </source>
</evidence>
<organism evidence="7 8">
    <name type="scientific">Sumerlaea chitinivorans</name>
    <dbReference type="NCBI Taxonomy" id="2250252"/>
    <lineage>
        <taxon>Bacteria</taxon>
        <taxon>Candidatus Sumerlaeota</taxon>
        <taxon>Candidatus Sumerlaeia</taxon>
        <taxon>Candidatus Sumerlaeales</taxon>
        <taxon>Candidatus Sumerlaeaceae</taxon>
        <taxon>Candidatus Sumerlaea</taxon>
    </lineage>
</organism>
<feature type="transmembrane region" description="Helical" evidence="6">
    <location>
        <begin position="415"/>
        <end position="434"/>
    </location>
</feature>
<evidence type="ECO:0000256" key="4">
    <source>
        <dbReference type="ARBA" id="ARBA00022989"/>
    </source>
</evidence>
<dbReference type="AlphaFoldDB" id="A0A2Z4Y310"/>
<keyword evidence="4 6" id="KW-1133">Transmembrane helix</keyword>
<feature type="transmembrane region" description="Helical" evidence="6">
    <location>
        <begin position="209"/>
        <end position="229"/>
    </location>
</feature>
<evidence type="ECO:0000256" key="3">
    <source>
        <dbReference type="ARBA" id="ARBA00022692"/>
    </source>
</evidence>
<feature type="transmembrane region" description="Helical" evidence="6">
    <location>
        <begin position="473"/>
        <end position="495"/>
    </location>
</feature>
<dbReference type="Proteomes" id="UP000262583">
    <property type="component" value="Chromosome"/>
</dbReference>
<accession>A0A2Z4Y310</accession>
<dbReference type="GO" id="GO:0005886">
    <property type="term" value="C:plasma membrane"/>
    <property type="evidence" value="ECO:0007669"/>
    <property type="project" value="UniProtKB-SubCell"/>
</dbReference>
<feature type="transmembrane region" description="Helical" evidence="6">
    <location>
        <begin position="268"/>
        <end position="285"/>
    </location>
</feature>
<name>A0A2Z4Y310_SUMC1</name>
<comment type="subcellular location">
    <subcellularLocation>
        <location evidence="1">Cell membrane</location>
        <topology evidence="1">Multi-pass membrane protein</topology>
    </subcellularLocation>
</comment>
<feature type="transmembrane region" description="Helical" evidence="6">
    <location>
        <begin position="305"/>
        <end position="325"/>
    </location>
</feature>
<feature type="transmembrane region" description="Helical" evidence="6">
    <location>
        <begin position="345"/>
        <end position="364"/>
    </location>
</feature>
<dbReference type="InterPro" id="IPR050833">
    <property type="entry name" value="Poly_Biosynth_Transport"/>
</dbReference>
<evidence type="ECO:0000313" key="7">
    <source>
        <dbReference type="EMBL" id="AXA35581.1"/>
    </source>
</evidence>
<feature type="transmembrane region" description="Helical" evidence="6">
    <location>
        <begin position="143"/>
        <end position="164"/>
    </location>
</feature>